<keyword evidence="3" id="KW-1185">Reference proteome</keyword>
<dbReference type="Pfam" id="PF12796">
    <property type="entry name" value="Ank_2"/>
    <property type="match status" value="1"/>
</dbReference>
<dbReference type="Gramene" id="TraesWEE_scaffold_081569_01G000100.1">
    <property type="protein sequence ID" value="TraesWEE_scaffold_081569_01G000100.1"/>
    <property type="gene ID" value="TraesWEE_scaffold_081569_01G000100"/>
</dbReference>
<dbReference type="InterPro" id="IPR002110">
    <property type="entry name" value="Ankyrin_rpt"/>
</dbReference>
<dbReference type="AlphaFoldDB" id="A0A3B6U0R8"/>
<dbReference type="InterPro" id="IPR036770">
    <property type="entry name" value="Ankyrin_rpt-contain_sf"/>
</dbReference>
<dbReference type="PANTHER" id="PTHR24121:SF21">
    <property type="entry name" value="ANKYRIN REPEAT FAMILY PROTEIN"/>
    <property type="match status" value="1"/>
</dbReference>
<proteinExistence type="predicted"/>
<protein>
    <submittedName>
        <fullName evidence="2">Uncharacterized protein</fullName>
    </submittedName>
</protein>
<accession>A0A3B6U0R8</accession>
<reference evidence="2" key="1">
    <citation type="submission" date="2018-08" db="EMBL/GenBank/DDBJ databases">
        <authorList>
            <person name="Rossello M."/>
        </authorList>
    </citation>
    <scope>NUCLEOTIDE SEQUENCE [LARGE SCALE GENOMIC DNA]</scope>
    <source>
        <strain evidence="2">cv. Chinese Spring</strain>
    </source>
</reference>
<dbReference type="PROSITE" id="PS50088">
    <property type="entry name" value="ANK_REPEAT"/>
    <property type="match status" value="1"/>
</dbReference>
<dbReference type="OrthoDB" id="1916412at2759"/>
<dbReference type="Gene3D" id="1.25.40.20">
    <property type="entry name" value="Ankyrin repeat-containing domain"/>
    <property type="match status" value="1"/>
</dbReference>
<feature type="repeat" description="ANK" evidence="1">
    <location>
        <begin position="118"/>
        <end position="140"/>
    </location>
</feature>
<evidence type="ECO:0000256" key="1">
    <source>
        <dbReference type="PROSITE-ProRule" id="PRU00023"/>
    </source>
</evidence>
<dbReference type="PANTHER" id="PTHR24121">
    <property type="entry name" value="NO MECHANORECEPTOR POTENTIAL C, ISOFORM D-RELATED"/>
    <property type="match status" value="1"/>
</dbReference>
<dbReference type="Pfam" id="PF00023">
    <property type="entry name" value="Ank"/>
    <property type="match status" value="1"/>
</dbReference>
<sequence length="254" mass="26557">MASSSGQATPRPILPAVANAAAVPPPATTMEPKMDAGLRALAYSGSFQDLESLLNGKAAAYTIGSSATQPPALYAVTVGGDTLLHVVAAINGDSEDSTNKASLVYDKAPSILFVQNCHGDTPLHSAARAGNMRMVSLLIDLANGQGINNAKGLLETQNKIHETALHEAVRSGNNDMVKLFMEENPQLARFPEQGTSPLYLAVLLENKIIAKTLYDLSGGLLSYSGPDGRNALHVAVQGSQGSNFNIGESCKNDI</sequence>
<dbReference type="STRING" id="4565.A0A3B6U0R8"/>
<dbReference type="SMART" id="SM00248">
    <property type="entry name" value="ANK"/>
    <property type="match status" value="3"/>
</dbReference>
<keyword evidence="1" id="KW-0040">ANK repeat</keyword>
<reference evidence="2" key="2">
    <citation type="submission" date="2018-10" db="UniProtKB">
        <authorList>
            <consortium name="EnsemblPlants"/>
        </authorList>
    </citation>
    <scope>IDENTIFICATION</scope>
</reference>
<organism evidence="2">
    <name type="scientific">Triticum aestivum</name>
    <name type="common">Wheat</name>
    <dbReference type="NCBI Taxonomy" id="4565"/>
    <lineage>
        <taxon>Eukaryota</taxon>
        <taxon>Viridiplantae</taxon>
        <taxon>Streptophyta</taxon>
        <taxon>Embryophyta</taxon>
        <taxon>Tracheophyta</taxon>
        <taxon>Spermatophyta</taxon>
        <taxon>Magnoliopsida</taxon>
        <taxon>Liliopsida</taxon>
        <taxon>Poales</taxon>
        <taxon>Poaceae</taxon>
        <taxon>BOP clade</taxon>
        <taxon>Pooideae</taxon>
        <taxon>Triticodae</taxon>
        <taxon>Triticeae</taxon>
        <taxon>Triticinae</taxon>
        <taxon>Triticum</taxon>
    </lineage>
</organism>
<evidence type="ECO:0000313" key="2">
    <source>
        <dbReference type="EnsemblPlants" id="TraesCSU02G089000.1"/>
    </source>
</evidence>
<dbReference type="Gramene" id="TraesCSU02G089000.1">
    <property type="protein sequence ID" value="TraesCSU02G089000.1"/>
    <property type="gene ID" value="TraesCSU02G089000"/>
</dbReference>
<evidence type="ECO:0000313" key="3">
    <source>
        <dbReference type="Proteomes" id="UP000019116"/>
    </source>
</evidence>
<dbReference type="Proteomes" id="UP000019116">
    <property type="component" value="Chromosome Un"/>
</dbReference>
<dbReference type="PROSITE" id="PS50297">
    <property type="entry name" value="ANK_REP_REGION"/>
    <property type="match status" value="1"/>
</dbReference>
<dbReference type="SUPFAM" id="SSF48403">
    <property type="entry name" value="Ankyrin repeat"/>
    <property type="match status" value="1"/>
</dbReference>
<name>A0A3B6U0R8_WHEAT</name>
<dbReference type="EnsemblPlants" id="TraesCSU02G089000.1">
    <property type="protein sequence ID" value="TraesCSU02G089000.1"/>
    <property type="gene ID" value="TraesCSU02G089000"/>
</dbReference>
<dbReference type="OMA" id="NIGESCK"/>
<dbReference type="Gramene" id="TraesCSU03G0087100.1">
    <property type="protein sequence ID" value="TraesCSU03G0087100.1.CDS"/>
    <property type="gene ID" value="TraesCSU03G0087100"/>
</dbReference>
<dbReference type="SMR" id="A0A3B6U0R8"/>